<keyword evidence="6" id="KW-1185">Reference proteome</keyword>
<accession>J3P4L8</accession>
<sequence length="729" mass="80534">MLSTRAAAGARATTLTIDGLWHCLCPSVDPAALVRALAAPCALTPARPRPLQPSRCQRRLYSSATPTPSPDPAHARSSPNPSPPPPQTPPPEPDFPKLSDFWGRHGHGVEDRVQFTLTQAQRKVAAERRHLAERRKSLELLRTLRNSPDLANHAVAWAKRLRRDISPKNRSGYHPLAFDILIRSQANRRGSAGTVRHLLRQMQDVGVDPTQEVYGSALRALTIHPDYELRNWILKDIEKRGLGLRLEDHHSIAIGLLRDGQYELALDKLESMVKTLVRVPDWVFDVFTYTFTELGFYHEVFQIIQHRLERDDGREPPVILWYYILDSCSRGLHYEGTKFVWNRVVETNQLNPPDGVVLNVLNTASGAGDTALATQSIRLLAARGTKLGLHHYEPLIECYSGSDEFENALRVLCIMAQAGMEPDSGSTRSMFQLLQRLERETVVHGMPRLLFRAKERKEKVPVAAVNVVMEGMLHHGARREAIDLYKGMRRVSPSGPNLATFDMMLRMHEPDPRLAAFLAAEMAALAIKPGRETYDHMVRVYAEKGSLETALRYLDEMGNAFSRDLRRRGWLTPSTAVTLLRRCIAEEHAATWAIIEECEARGQTIANTARKMLWEKSRADGGASSWGPPPKRKQQQQEQWPARDWVGGSGAAEAASGTGQAEESTAQKVGGDAAQAESSTGSRDTAGTAEDFFGPVDPSPGNGTASAEAASPATDGDASGENGPRGQDS</sequence>
<dbReference type="InterPro" id="IPR002885">
    <property type="entry name" value="PPR_rpt"/>
</dbReference>
<name>J3P4L8_GAET3</name>
<feature type="compositionally biased region" description="Pro residues" evidence="2">
    <location>
        <begin position="80"/>
        <end position="93"/>
    </location>
</feature>
<protein>
    <submittedName>
        <fullName evidence="4">Pentatricopeptide repeat protein</fullName>
    </submittedName>
</protein>
<evidence type="ECO:0000259" key="3">
    <source>
        <dbReference type="Pfam" id="PF23276"/>
    </source>
</evidence>
<evidence type="ECO:0000256" key="2">
    <source>
        <dbReference type="SAM" id="MobiDB-lite"/>
    </source>
</evidence>
<reference evidence="6" key="1">
    <citation type="submission" date="2010-07" db="EMBL/GenBank/DDBJ databases">
        <title>The genome sequence of Gaeumannomyces graminis var. tritici strain R3-111a-1.</title>
        <authorList>
            <consortium name="The Broad Institute Genome Sequencing Platform"/>
            <person name="Ma L.-J."/>
            <person name="Dead R."/>
            <person name="Young S."/>
            <person name="Zeng Q."/>
            <person name="Koehrsen M."/>
            <person name="Alvarado L."/>
            <person name="Berlin A."/>
            <person name="Chapman S.B."/>
            <person name="Chen Z."/>
            <person name="Freedman E."/>
            <person name="Gellesch M."/>
            <person name="Goldberg J."/>
            <person name="Griggs A."/>
            <person name="Gujja S."/>
            <person name="Heilman E.R."/>
            <person name="Heiman D."/>
            <person name="Hepburn T."/>
            <person name="Howarth C."/>
            <person name="Jen D."/>
            <person name="Larson L."/>
            <person name="Mehta T."/>
            <person name="Neiman D."/>
            <person name="Pearson M."/>
            <person name="Roberts A."/>
            <person name="Saif S."/>
            <person name="Shea T."/>
            <person name="Shenoy N."/>
            <person name="Sisk P."/>
            <person name="Stolte C."/>
            <person name="Sykes S."/>
            <person name="Walk T."/>
            <person name="White J."/>
            <person name="Yandava C."/>
            <person name="Haas B."/>
            <person name="Nusbaum C."/>
            <person name="Birren B."/>
        </authorList>
    </citation>
    <scope>NUCLEOTIDE SEQUENCE [LARGE SCALE GENOMIC DNA]</scope>
    <source>
        <strain evidence="6">R3-111a-1</strain>
    </source>
</reference>
<dbReference type="EMBL" id="GL385398">
    <property type="protein sequence ID" value="EJT74615.1"/>
    <property type="molecule type" value="Genomic_DNA"/>
</dbReference>
<feature type="domain" description="Pentatricopeptide repeat-containing protein-mitochondrial" evidence="3">
    <location>
        <begin position="354"/>
        <end position="486"/>
    </location>
</feature>
<dbReference type="Gene3D" id="1.25.40.10">
    <property type="entry name" value="Tetratricopeptide repeat domain"/>
    <property type="match status" value="2"/>
</dbReference>
<dbReference type="eggNOG" id="KOG4197">
    <property type="taxonomic scope" value="Eukaryota"/>
</dbReference>
<dbReference type="Pfam" id="PF23276">
    <property type="entry name" value="TPR_24"/>
    <property type="match status" value="1"/>
</dbReference>
<reference evidence="5" key="4">
    <citation type="journal article" date="2015" name="G3 (Bethesda)">
        <title>Genome sequences of three phytopathogenic species of the Magnaporthaceae family of fungi.</title>
        <authorList>
            <person name="Okagaki L.H."/>
            <person name="Nunes C.C."/>
            <person name="Sailsbery J."/>
            <person name="Clay B."/>
            <person name="Brown D."/>
            <person name="John T."/>
            <person name="Oh Y."/>
            <person name="Young N."/>
            <person name="Fitzgerald M."/>
            <person name="Haas B.J."/>
            <person name="Zeng Q."/>
            <person name="Young S."/>
            <person name="Adiconis X."/>
            <person name="Fan L."/>
            <person name="Levin J.Z."/>
            <person name="Mitchell T.K."/>
            <person name="Okubara P.A."/>
            <person name="Farman M.L."/>
            <person name="Kohn L.M."/>
            <person name="Birren B."/>
            <person name="Ma L.-J."/>
            <person name="Dean R.A."/>
        </authorList>
    </citation>
    <scope>NUCLEOTIDE SEQUENCE</scope>
    <source>
        <strain evidence="5">R3-111a-1</strain>
    </source>
</reference>
<dbReference type="Proteomes" id="UP000006039">
    <property type="component" value="Unassembled WGS sequence"/>
</dbReference>
<reference evidence="4" key="2">
    <citation type="submission" date="2010-07" db="EMBL/GenBank/DDBJ databases">
        <authorList>
            <consortium name="The Broad Institute Genome Sequencing Platform"/>
            <consortium name="Broad Institute Genome Sequencing Center for Infectious Disease"/>
            <person name="Ma L.-J."/>
            <person name="Dead R."/>
            <person name="Young S."/>
            <person name="Zeng Q."/>
            <person name="Koehrsen M."/>
            <person name="Alvarado L."/>
            <person name="Berlin A."/>
            <person name="Chapman S.B."/>
            <person name="Chen Z."/>
            <person name="Freedman E."/>
            <person name="Gellesch M."/>
            <person name="Goldberg J."/>
            <person name="Griggs A."/>
            <person name="Gujja S."/>
            <person name="Heilman E.R."/>
            <person name="Heiman D."/>
            <person name="Hepburn T."/>
            <person name="Howarth C."/>
            <person name="Jen D."/>
            <person name="Larson L."/>
            <person name="Mehta T."/>
            <person name="Neiman D."/>
            <person name="Pearson M."/>
            <person name="Roberts A."/>
            <person name="Saif S."/>
            <person name="Shea T."/>
            <person name="Shenoy N."/>
            <person name="Sisk P."/>
            <person name="Stolte C."/>
            <person name="Sykes S."/>
            <person name="Walk T."/>
            <person name="White J."/>
            <person name="Yandava C."/>
            <person name="Haas B."/>
            <person name="Nusbaum C."/>
            <person name="Birren B."/>
        </authorList>
    </citation>
    <scope>NUCLEOTIDE SEQUENCE</scope>
    <source>
        <strain evidence="4">R3-111a-1</strain>
    </source>
</reference>
<feature type="region of interest" description="Disordered" evidence="2">
    <location>
        <begin position="617"/>
        <end position="729"/>
    </location>
</feature>
<dbReference type="GeneID" id="20348913"/>
<proteinExistence type="predicted"/>
<dbReference type="InterPro" id="IPR011990">
    <property type="entry name" value="TPR-like_helical_dom_sf"/>
</dbReference>
<dbReference type="AlphaFoldDB" id="J3P4L8"/>
<dbReference type="VEuPathDB" id="FungiDB:GGTG_08455"/>
<evidence type="ECO:0000313" key="4">
    <source>
        <dbReference type="EMBL" id="EJT74615.1"/>
    </source>
</evidence>
<organism evidence="4">
    <name type="scientific">Gaeumannomyces tritici (strain R3-111a-1)</name>
    <name type="common">Wheat and barley take-all root rot fungus</name>
    <name type="synonym">Gaeumannomyces graminis var. tritici</name>
    <dbReference type="NCBI Taxonomy" id="644352"/>
    <lineage>
        <taxon>Eukaryota</taxon>
        <taxon>Fungi</taxon>
        <taxon>Dikarya</taxon>
        <taxon>Ascomycota</taxon>
        <taxon>Pezizomycotina</taxon>
        <taxon>Sordariomycetes</taxon>
        <taxon>Sordariomycetidae</taxon>
        <taxon>Magnaporthales</taxon>
        <taxon>Magnaporthaceae</taxon>
        <taxon>Gaeumannomyces</taxon>
    </lineage>
</organism>
<dbReference type="OrthoDB" id="747253at2759"/>
<reference evidence="5" key="5">
    <citation type="submission" date="2018-04" db="UniProtKB">
        <authorList>
            <consortium name="EnsemblFungi"/>
        </authorList>
    </citation>
    <scope>IDENTIFICATION</scope>
    <source>
        <strain evidence="5">R3-111a-1</strain>
    </source>
</reference>
<gene>
    <name evidence="5" type="primary">20348913</name>
    <name evidence="4" type="ORF">GGTG_08455</name>
</gene>
<dbReference type="GO" id="GO:0003729">
    <property type="term" value="F:mRNA binding"/>
    <property type="evidence" value="ECO:0007669"/>
    <property type="project" value="TreeGrafter"/>
</dbReference>
<dbReference type="RefSeq" id="XP_009224559.1">
    <property type="nucleotide sequence ID" value="XM_009226295.1"/>
</dbReference>
<dbReference type="InterPro" id="IPR057027">
    <property type="entry name" value="TPR_mt"/>
</dbReference>
<feature type="region of interest" description="Disordered" evidence="2">
    <location>
        <begin position="44"/>
        <end position="103"/>
    </location>
</feature>
<dbReference type="EnsemblFungi" id="EJT74615">
    <property type="protein sequence ID" value="EJT74615"/>
    <property type="gene ID" value="GGTG_08455"/>
</dbReference>
<feature type="compositionally biased region" description="Polar residues" evidence="2">
    <location>
        <begin position="676"/>
        <end position="685"/>
    </location>
</feature>
<dbReference type="PANTHER" id="PTHR47938:SF35">
    <property type="entry name" value="PENTATRICOPEPTIDE REPEAT-CONTAINING PROTEIN 4, MITOCHONDRIAL-RELATED"/>
    <property type="match status" value="1"/>
</dbReference>
<evidence type="ECO:0000313" key="6">
    <source>
        <dbReference type="Proteomes" id="UP000006039"/>
    </source>
</evidence>
<dbReference type="HOGENOM" id="CLU_008514_0_0_1"/>
<dbReference type="STRING" id="644352.J3P4L8"/>
<dbReference type="PANTHER" id="PTHR47938">
    <property type="entry name" value="RESPIRATORY COMPLEX I CHAPERONE (CIA84), PUTATIVE (AFU_ORTHOLOGUE AFUA_2G06020)-RELATED"/>
    <property type="match status" value="1"/>
</dbReference>
<dbReference type="Pfam" id="PF01535">
    <property type="entry name" value="PPR"/>
    <property type="match status" value="1"/>
</dbReference>
<feature type="compositionally biased region" description="Low complexity" evidence="2">
    <location>
        <begin position="651"/>
        <end position="664"/>
    </location>
</feature>
<keyword evidence="1" id="KW-0677">Repeat</keyword>
<evidence type="ECO:0000256" key="1">
    <source>
        <dbReference type="ARBA" id="ARBA00022737"/>
    </source>
</evidence>
<reference evidence="4" key="3">
    <citation type="submission" date="2010-09" db="EMBL/GenBank/DDBJ databases">
        <title>Annotation of Gaeumannomyces graminis var. tritici R3-111a-1.</title>
        <authorList>
            <consortium name="The Broad Institute Genome Sequencing Platform"/>
            <person name="Ma L.-J."/>
            <person name="Dead R."/>
            <person name="Young S.K."/>
            <person name="Zeng Q."/>
            <person name="Gargeya S."/>
            <person name="Fitzgerald M."/>
            <person name="Haas B."/>
            <person name="Abouelleil A."/>
            <person name="Alvarado L."/>
            <person name="Arachchi H.M."/>
            <person name="Berlin A."/>
            <person name="Brown A."/>
            <person name="Chapman S.B."/>
            <person name="Chen Z."/>
            <person name="Dunbar C."/>
            <person name="Freedman E."/>
            <person name="Gearin G."/>
            <person name="Gellesch M."/>
            <person name="Goldberg J."/>
            <person name="Griggs A."/>
            <person name="Gujja S."/>
            <person name="Heiman D."/>
            <person name="Howarth C."/>
            <person name="Larson L."/>
            <person name="Lui A."/>
            <person name="MacDonald P.J.P."/>
            <person name="Mehta T."/>
            <person name="Montmayeur A."/>
            <person name="Murphy C."/>
            <person name="Neiman D."/>
            <person name="Pearson M."/>
            <person name="Priest M."/>
            <person name="Roberts A."/>
            <person name="Saif S."/>
            <person name="Shea T."/>
            <person name="Shenoy N."/>
            <person name="Sisk P."/>
            <person name="Stolte C."/>
            <person name="Sykes S."/>
            <person name="Yandava C."/>
            <person name="Wortman J."/>
            <person name="Nusbaum C."/>
            <person name="Birren B."/>
        </authorList>
    </citation>
    <scope>NUCLEOTIDE SEQUENCE</scope>
    <source>
        <strain evidence="4">R3-111a-1</strain>
    </source>
</reference>
<evidence type="ECO:0000313" key="5">
    <source>
        <dbReference type="EnsemblFungi" id="EJT74615"/>
    </source>
</evidence>